<dbReference type="HOGENOM" id="CLU_1624236_0_0_9"/>
<reference evidence="1 2" key="1">
    <citation type="journal article" date="2015" name="Infect. Genet. Evol.">
        <title>Genomic sequences of six botulinum neurotoxin-producing strains representing three clostridial species illustrate the mobility and diversity of botulinum neurotoxin genes.</title>
        <authorList>
            <person name="Smith T.J."/>
            <person name="Hill K.K."/>
            <person name="Xie G."/>
            <person name="Foley B.T."/>
            <person name="Williamson C.H."/>
            <person name="Foster J.T."/>
            <person name="Johnson S.L."/>
            <person name="Chertkov O."/>
            <person name="Teshima H."/>
            <person name="Gibbons H.S."/>
            <person name="Johnsky L.A."/>
            <person name="Karavis M.A."/>
            <person name="Smith L.A."/>
        </authorList>
    </citation>
    <scope>NUCLEOTIDE SEQUENCE [LARGE SCALE GENOMIC DNA]</scope>
    <source>
        <strain evidence="1">Sullivan</strain>
        <plasmid evidence="2">Plasmid pCBJ</plasmid>
    </source>
</reference>
<keyword evidence="1" id="KW-0614">Plasmid</keyword>
<gene>
    <name evidence="1" type="ORF">U729_3147</name>
</gene>
<sequence length="163" mass="19282">MNEFYSIQTESFKNTLMFPRHKSTNVDGYEITIMEYRPEGTVLLDKVFIKQLYEENPIQKVFEFTPTVENVYELPKNIIHTEYYNIIVELNSNYLDKKDYQYDSSANTISIKNSVQILGSDTIKVYCYVDSMTYEFESEYECSLNIDIKYNKSHKIGNHNILI</sequence>
<accession>A0A0A7G324</accession>
<protein>
    <submittedName>
        <fullName evidence="1">Uncharacterized protein</fullName>
    </submittedName>
</protein>
<keyword evidence="2" id="KW-1185">Reference proteome</keyword>
<geneLocation type="plasmid" evidence="1 2">
    <name>pCBJ</name>
</geneLocation>
<name>A0A0A7G324_9CLOT</name>
<dbReference type="EMBL" id="CP006906">
    <property type="protein sequence ID" value="AIY85381.1"/>
    <property type="molecule type" value="Genomic_DNA"/>
</dbReference>
<evidence type="ECO:0000313" key="1">
    <source>
        <dbReference type="EMBL" id="AIY85381.1"/>
    </source>
</evidence>
<organism evidence="1 2">
    <name type="scientific">Clostridium baratii str. Sullivan</name>
    <dbReference type="NCBI Taxonomy" id="1415775"/>
    <lineage>
        <taxon>Bacteria</taxon>
        <taxon>Bacillati</taxon>
        <taxon>Bacillota</taxon>
        <taxon>Clostridia</taxon>
        <taxon>Eubacteriales</taxon>
        <taxon>Clostridiaceae</taxon>
        <taxon>Clostridium</taxon>
    </lineage>
</organism>
<dbReference type="Proteomes" id="UP000030635">
    <property type="component" value="Plasmid pCBJ"/>
</dbReference>
<dbReference type="RefSeq" id="WP_040113651.1">
    <property type="nucleotide sequence ID" value="NZ_CP006906.1"/>
</dbReference>
<dbReference type="AlphaFoldDB" id="A0A0A7G324"/>
<proteinExistence type="predicted"/>
<evidence type="ECO:0000313" key="2">
    <source>
        <dbReference type="Proteomes" id="UP000030635"/>
    </source>
</evidence>
<dbReference type="KEGG" id="cbv:U729_3147"/>